<accession>A0A249PKI5</accession>
<evidence type="ECO:0000313" key="6">
    <source>
        <dbReference type="Proteomes" id="UP000217211"/>
    </source>
</evidence>
<dbReference type="InterPro" id="IPR051312">
    <property type="entry name" value="Diverse_Substr_Oxidored"/>
</dbReference>
<dbReference type="Gene3D" id="3.30.390.50">
    <property type="entry name" value="CO dehydrogenase flavoprotein, C-terminal domain"/>
    <property type="match status" value="1"/>
</dbReference>
<keyword evidence="3" id="KW-0560">Oxidoreductase</keyword>
<dbReference type="InterPro" id="IPR016169">
    <property type="entry name" value="FAD-bd_PCMH_sub2"/>
</dbReference>
<keyword evidence="2" id="KW-0274">FAD</keyword>
<dbReference type="InterPro" id="IPR005107">
    <property type="entry name" value="CO_DH_flav_C"/>
</dbReference>
<dbReference type="SMART" id="SM01092">
    <property type="entry name" value="CO_deh_flav_C"/>
    <property type="match status" value="1"/>
</dbReference>
<evidence type="ECO:0000256" key="1">
    <source>
        <dbReference type="ARBA" id="ARBA00022630"/>
    </source>
</evidence>
<evidence type="ECO:0000256" key="2">
    <source>
        <dbReference type="ARBA" id="ARBA00022827"/>
    </source>
</evidence>
<keyword evidence="5" id="KW-0614">Plasmid</keyword>
<dbReference type="InterPro" id="IPR016166">
    <property type="entry name" value="FAD-bd_PCMH"/>
</dbReference>
<geneLocation type="plasmid" evidence="6">
    <name>psj05684b</name>
</geneLocation>
<evidence type="ECO:0000313" key="5">
    <source>
        <dbReference type="EMBL" id="ASY66421.1"/>
    </source>
</evidence>
<dbReference type="InterPro" id="IPR002346">
    <property type="entry name" value="Mopterin_DH_FAD-bd"/>
</dbReference>
<sequence length="278" mass="29672">MHGIVEERLIVAETIEEARDALRQGRAVLAGGSWVMRAPVRGQALPERLVSVGRIAALSRVEVEENEYVIGAAVTHFALTEALRDVPQLTGLVTAAATSANPAVRRVATLGGNLCCVDFAASDFAPALLACGALVYLETAQGPATLPMAEFLARRAEVLPRALLTGVRVPRSVRASAHQRLPMRKAGDYPVAIVSMAICGGELHIAVGSVEPIARRWTVLEQALDGRTLNPERAAELAATLNDFKGRDGIEADGWYRREVLPALVRRCTAALLSGESK</sequence>
<feature type="domain" description="FAD-binding PCMH-type" evidence="4">
    <location>
        <begin position="1"/>
        <end position="174"/>
    </location>
</feature>
<dbReference type="KEGG" id="esj:SJ05684_b54390"/>
<reference evidence="5 6" key="1">
    <citation type="submission" date="2017-08" db="EMBL/GenBank/DDBJ databases">
        <title>Multipartite genome sequences of Sinorhizobium species nodulating soybeans.</title>
        <authorList>
            <person name="Tian C.F."/>
        </authorList>
    </citation>
    <scope>NUCLEOTIDE SEQUENCE [LARGE SCALE GENOMIC DNA]</scope>
    <source>
        <strain evidence="5 6">CCBAU 05684</strain>
        <plasmid evidence="6">psj05684b</plasmid>
    </source>
</reference>
<dbReference type="InterPro" id="IPR036318">
    <property type="entry name" value="FAD-bd_PCMH-like_sf"/>
</dbReference>
<gene>
    <name evidence="5" type="ORF">SJ05684_b54390</name>
</gene>
<dbReference type="Gene3D" id="3.30.465.10">
    <property type="match status" value="1"/>
</dbReference>
<keyword evidence="1" id="KW-0285">Flavoprotein</keyword>
<proteinExistence type="predicted"/>
<organism evidence="5 6">
    <name type="scientific">Sinorhizobium sojae CCBAU 05684</name>
    <dbReference type="NCBI Taxonomy" id="716928"/>
    <lineage>
        <taxon>Bacteria</taxon>
        <taxon>Pseudomonadati</taxon>
        <taxon>Pseudomonadota</taxon>
        <taxon>Alphaproteobacteria</taxon>
        <taxon>Hyphomicrobiales</taxon>
        <taxon>Rhizobiaceae</taxon>
        <taxon>Sinorhizobium/Ensifer group</taxon>
        <taxon>Sinorhizobium</taxon>
    </lineage>
</organism>
<dbReference type="eggNOG" id="COG1319">
    <property type="taxonomic scope" value="Bacteria"/>
</dbReference>
<dbReference type="GO" id="GO:0071949">
    <property type="term" value="F:FAD binding"/>
    <property type="evidence" value="ECO:0007669"/>
    <property type="project" value="InterPro"/>
</dbReference>
<evidence type="ECO:0000256" key="3">
    <source>
        <dbReference type="ARBA" id="ARBA00023002"/>
    </source>
</evidence>
<dbReference type="PROSITE" id="PS51387">
    <property type="entry name" value="FAD_PCMH"/>
    <property type="match status" value="1"/>
</dbReference>
<dbReference type="STRING" id="716928.GCA_000261485_04697"/>
<dbReference type="EMBL" id="CP023068">
    <property type="protein sequence ID" value="ASY66421.1"/>
    <property type="molecule type" value="Genomic_DNA"/>
</dbReference>
<dbReference type="RefSeq" id="WP_034858417.1">
    <property type="nucleotide sequence ID" value="NZ_AJQT01000106.1"/>
</dbReference>
<evidence type="ECO:0000259" key="4">
    <source>
        <dbReference type="PROSITE" id="PS51387"/>
    </source>
</evidence>
<dbReference type="SUPFAM" id="SSF56176">
    <property type="entry name" value="FAD-binding/transporter-associated domain-like"/>
    <property type="match status" value="1"/>
</dbReference>
<dbReference type="OrthoDB" id="7907344at2"/>
<dbReference type="AlphaFoldDB" id="A0A249PKI5"/>
<dbReference type="PANTHER" id="PTHR42659">
    <property type="entry name" value="XANTHINE DEHYDROGENASE SUBUNIT C-RELATED"/>
    <property type="match status" value="1"/>
</dbReference>
<dbReference type="PANTHER" id="PTHR42659:SF2">
    <property type="entry name" value="XANTHINE DEHYDROGENASE SUBUNIT C-RELATED"/>
    <property type="match status" value="1"/>
</dbReference>
<protein>
    <submittedName>
        <fullName evidence="5">Xanthine dehydrogenase, iron-sulfur cluster and FAD-binding subunit A</fullName>
    </submittedName>
</protein>
<dbReference type="GO" id="GO:0016491">
    <property type="term" value="F:oxidoreductase activity"/>
    <property type="evidence" value="ECO:0007669"/>
    <property type="project" value="UniProtKB-KW"/>
</dbReference>
<dbReference type="Proteomes" id="UP000217211">
    <property type="component" value="Plasmid pSJ05684b"/>
</dbReference>
<dbReference type="Pfam" id="PF00941">
    <property type="entry name" value="FAD_binding_5"/>
    <property type="match status" value="1"/>
</dbReference>
<dbReference type="SUPFAM" id="SSF55447">
    <property type="entry name" value="CO dehydrogenase flavoprotein C-terminal domain-like"/>
    <property type="match status" value="1"/>
</dbReference>
<dbReference type="InterPro" id="IPR036683">
    <property type="entry name" value="CO_DH_flav_C_dom_sf"/>
</dbReference>
<keyword evidence="6" id="KW-1185">Reference proteome</keyword>
<name>A0A249PKI5_9HYPH</name>